<feature type="transmembrane region" description="Helical" evidence="1">
    <location>
        <begin position="907"/>
        <end position="932"/>
    </location>
</feature>
<protein>
    <submittedName>
        <fullName evidence="2">Efflux RND transporter permease subunit</fullName>
    </submittedName>
</protein>
<feature type="transmembrane region" description="Helical" evidence="1">
    <location>
        <begin position="334"/>
        <end position="353"/>
    </location>
</feature>
<dbReference type="InterPro" id="IPR027463">
    <property type="entry name" value="AcrB_DN_DC_subdom"/>
</dbReference>
<dbReference type="GO" id="GO:0042910">
    <property type="term" value="F:xenobiotic transmembrane transporter activity"/>
    <property type="evidence" value="ECO:0007669"/>
    <property type="project" value="TreeGrafter"/>
</dbReference>
<keyword evidence="1" id="KW-1133">Transmembrane helix</keyword>
<organism evidence="2 3">
    <name type="scientific">Stagnimonas aquatica</name>
    <dbReference type="NCBI Taxonomy" id="2689987"/>
    <lineage>
        <taxon>Bacteria</taxon>
        <taxon>Pseudomonadati</taxon>
        <taxon>Pseudomonadota</taxon>
        <taxon>Gammaproteobacteria</taxon>
        <taxon>Nevskiales</taxon>
        <taxon>Nevskiaceae</taxon>
        <taxon>Stagnimonas</taxon>
    </lineage>
</organism>
<reference evidence="2 3" key="1">
    <citation type="submission" date="2018-10" db="EMBL/GenBank/DDBJ databases">
        <authorList>
            <person name="Chen W.-M."/>
        </authorList>
    </citation>
    <scope>NUCLEOTIDE SEQUENCE [LARGE SCALE GENOMIC DNA]</scope>
    <source>
        <strain evidence="2 3">THS-13</strain>
    </source>
</reference>
<dbReference type="PANTHER" id="PTHR32063">
    <property type="match status" value="1"/>
</dbReference>
<comment type="caution">
    <text evidence="2">The sequence shown here is derived from an EMBL/GenBank/DDBJ whole genome shotgun (WGS) entry which is preliminary data.</text>
</comment>
<accession>A0A3N0V9X2</accession>
<keyword evidence="3" id="KW-1185">Reference proteome</keyword>
<dbReference type="AlphaFoldDB" id="A0A3N0V9X2"/>
<feature type="transmembrane region" description="Helical" evidence="1">
    <location>
        <begin position="360"/>
        <end position="380"/>
    </location>
</feature>
<feature type="transmembrane region" description="Helical" evidence="1">
    <location>
        <begin position="12"/>
        <end position="32"/>
    </location>
</feature>
<dbReference type="PRINTS" id="PR00702">
    <property type="entry name" value="ACRIFLAVINRP"/>
</dbReference>
<evidence type="ECO:0000313" key="2">
    <source>
        <dbReference type="EMBL" id="ROH89576.1"/>
    </source>
</evidence>
<dbReference type="Gene3D" id="3.30.70.1430">
    <property type="entry name" value="Multidrug efflux transporter AcrB pore domain"/>
    <property type="match status" value="2"/>
</dbReference>
<dbReference type="SUPFAM" id="SSF82714">
    <property type="entry name" value="Multidrug efflux transporter AcrB TolC docking domain, DN and DC subdomains"/>
    <property type="match status" value="2"/>
</dbReference>
<dbReference type="GO" id="GO:0005886">
    <property type="term" value="C:plasma membrane"/>
    <property type="evidence" value="ECO:0007669"/>
    <property type="project" value="TreeGrafter"/>
</dbReference>
<gene>
    <name evidence="2" type="ORF">ED208_10635</name>
</gene>
<keyword evidence="1" id="KW-0472">Membrane</keyword>
<name>A0A3N0V9X2_9GAMM</name>
<feature type="transmembrane region" description="Helical" evidence="1">
    <location>
        <begin position="527"/>
        <end position="547"/>
    </location>
</feature>
<dbReference type="SUPFAM" id="SSF82693">
    <property type="entry name" value="Multidrug efflux transporter AcrB pore domain, PN1, PN2, PC1 and PC2 subdomains"/>
    <property type="match status" value="3"/>
</dbReference>
<feature type="transmembrane region" description="Helical" evidence="1">
    <location>
        <begin position="431"/>
        <end position="451"/>
    </location>
</feature>
<feature type="transmembrane region" description="Helical" evidence="1">
    <location>
        <begin position="953"/>
        <end position="972"/>
    </location>
</feature>
<feature type="transmembrane region" description="Helical" evidence="1">
    <location>
        <begin position="386"/>
        <end position="410"/>
    </location>
</feature>
<evidence type="ECO:0000313" key="3">
    <source>
        <dbReference type="Proteomes" id="UP000282106"/>
    </source>
</evidence>
<dbReference type="RefSeq" id="WP_123211873.1">
    <property type="nucleotide sequence ID" value="NZ_RJVO01000004.1"/>
</dbReference>
<feature type="transmembrane region" description="Helical" evidence="1">
    <location>
        <begin position="853"/>
        <end position="874"/>
    </location>
</feature>
<dbReference type="PANTHER" id="PTHR32063:SF14">
    <property type="entry name" value="BLL4319 PROTEIN"/>
    <property type="match status" value="1"/>
</dbReference>
<dbReference type="SUPFAM" id="SSF82866">
    <property type="entry name" value="Multidrug efflux transporter AcrB transmembrane domain"/>
    <property type="match status" value="2"/>
</dbReference>
<dbReference type="InParanoid" id="A0A3N0V9X2"/>
<dbReference type="Gene3D" id="1.20.1640.10">
    <property type="entry name" value="Multidrug efflux transporter AcrB transmembrane domain"/>
    <property type="match status" value="2"/>
</dbReference>
<dbReference type="Gene3D" id="3.30.2090.10">
    <property type="entry name" value="Multidrug efflux transporter AcrB TolC docking domain, DN and DC subdomains"/>
    <property type="match status" value="2"/>
</dbReference>
<keyword evidence="1" id="KW-0812">Transmembrane</keyword>
<dbReference type="Pfam" id="PF00873">
    <property type="entry name" value="ACR_tran"/>
    <property type="match status" value="1"/>
</dbReference>
<evidence type="ECO:0000256" key="1">
    <source>
        <dbReference type="SAM" id="Phobius"/>
    </source>
</evidence>
<dbReference type="Gene3D" id="3.30.70.1320">
    <property type="entry name" value="Multidrug efflux transporter AcrB pore domain like"/>
    <property type="match status" value="1"/>
</dbReference>
<feature type="transmembrane region" description="Helical" evidence="1">
    <location>
        <begin position="984"/>
        <end position="1010"/>
    </location>
</feature>
<dbReference type="InterPro" id="IPR001036">
    <property type="entry name" value="Acrflvin-R"/>
</dbReference>
<dbReference type="Proteomes" id="UP000282106">
    <property type="component" value="Unassembled WGS sequence"/>
</dbReference>
<dbReference type="Gene3D" id="3.30.70.1440">
    <property type="entry name" value="Multidrug efflux transporter AcrB pore domain"/>
    <property type="match status" value="1"/>
</dbReference>
<proteinExistence type="predicted"/>
<feature type="transmembrane region" description="Helical" evidence="1">
    <location>
        <begin position="881"/>
        <end position="901"/>
    </location>
</feature>
<sequence>MKLSDLSVQRPVLACVINALLVSFGLFALSALPVREYPDIDPPVVSVATFYSGANASVVESEITRLLEDRVAGIEGIKSISSSSRDGRSNITLEFNLDRDIDSAANDVRDRVSRALNDLPDEADPPEISKADADADPVMFLVLSQAGADRMALTDYAERYLVDRLSVVNGVSSVFLSGDRGQALRIWLSAERLAARGLTAGDIETALRDQNVELPAGRIESSEREFNLRAARGLKSPADFANMVIARGSDGYPVRLSDVARVEVAPENPRNDYRVNGIEGLGIGVIKQSKANALEMALAVRAQVAQINSGLAPGMKLEVVFDSSLFIEASLQKVLRTLAECAVLVVVVIWLFLGSLRATLIPALTVPIALIASFTFLYVLGFSVNILTLLALVLAVGLVVDDTIVVIENIHRRLELGEPPLLAAFRGSREVGMAVIATTAVLIAVFAPISLLQGNIGRLFREFSLALAAAVACSGITALTLAPALATTVLRGHRAGEPPSESRLDRLFAALSRGYQRSLRPAIQRPAWAVAVTLALLGLSWFLYGLLPKELAPQEDRGQVFIQADGPEGASLPYMLRVMRSAESLVMPYVERGEAERAIARTPRFGGGDEVNSGNVLLALAPWGERPSSHVITQQLNDRLKDIPDARLTALERAAFGGRPGQPVQIALGGPDYQTIAAWRDRVFARVQRENPRLLRLDSDYKATKPQIALSVDLVKAADVGVSSSTIGRTLETFMGGRRVTKWLDRGEEYEVILQAEDERRRTPEELDRLYVRGSSGNLTPLSNLVSQSEGASSPSLNRYDRLRSITLNAGLAPGYPLGEALDYLEGVIREELPAEVQIRYRGDSRELKESGAALYAAFAASLLVVFLVLAAQFESLVQPFVILTTVPLGIAGALFGLLQMDLSLNIYSQVGLIMLIGLATKNGILIVEFANQLRDAGKGFHEALLEASGIRLRPILMTSIATVAGAVPLMLGSGAGSEARVALGTVIFFGVSFSTLLTLYVTPAFYALFCRRLASPGARAAELLRLEDDETRTGTA</sequence>
<feature type="transmembrane region" description="Helical" evidence="1">
    <location>
        <begin position="463"/>
        <end position="486"/>
    </location>
</feature>
<dbReference type="EMBL" id="RJVO01000004">
    <property type="protein sequence ID" value="ROH89576.1"/>
    <property type="molecule type" value="Genomic_DNA"/>
</dbReference>